<dbReference type="SUPFAM" id="SSF52242">
    <property type="entry name" value="Cobalamin (vitamin B12)-binding domain"/>
    <property type="match status" value="1"/>
</dbReference>
<accession>A0A6M1TNK8</accession>
<dbReference type="PROSITE" id="PS51332">
    <property type="entry name" value="B12_BINDING"/>
    <property type="match status" value="1"/>
</dbReference>
<sequence length="263" mass="28136">MEQGLQLKAAHRADGQMGGVSQFAADVVARLVTRDGGEDPVIREDVFDRFLRAILSGNLRSFEEMKPELRRSRLSPDVFADVYIPEMARRLGLAWECDRLSFAEVTMGVARMQAILRDIGANWSADAQGPRVGPTLLLILPSGEQHTLGAMVLAGRLRRVGISVSLRIAPTASELSRLLAQRSFDGAMVSIASGGRLESCRAVVKALKESGKSALKVVVGGAIVDGTEEIVRNTGADLVTSDLSHALLALGIHIGQAALEELS</sequence>
<comment type="caution">
    <text evidence="2">The sequence shown here is derived from an EMBL/GenBank/DDBJ whole genome shotgun (WGS) entry which is preliminary data.</text>
</comment>
<gene>
    <name evidence="2" type="ORF">G5V65_12195</name>
</gene>
<dbReference type="Proteomes" id="UP000474758">
    <property type="component" value="Unassembled WGS sequence"/>
</dbReference>
<evidence type="ECO:0000313" key="3">
    <source>
        <dbReference type="Proteomes" id="UP000474758"/>
    </source>
</evidence>
<name>A0A6M1TNK8_9RHOB</name>
<organism evidence="2 3">
    <name type="scientific">Paragemmobacter kunshanensis</name>
    <dbReference type="NCBI Taxonomy" id="2583234"/>
    <lineage>
        <taxon>Bacteria</taxon>
        <taxon>Pseudomonadati</taxon>
        <taxon>Pseudomonadota</taxon>
        <taxon>Alphaproteobacteria</taxon>
        <taxon>Rhodobacterales</taxon>
        <taxon>Paracoccaceae</taxon>
        <taxon>Paragemmobacter</taxon>
    </lineage>
</organism>
<keyword evidence="3" id="KW-1185">Reference proteome</keyword>
<evidence type="ECO:0000313" key="2">
    <source>
        <dbReference type="EMBL" id="NGQ91659.1"/>
    </source>
</evidence>
<evidence type="ECO:0000259" key="1">
    <source>
        <dbReference type="PROSITE" id="PS51332"/>
    </source>
</evidence>
<dbReference type="InterPro" id="IPR006158">
    <property type="entry name" value="Cobalamin-bd"/>
</dbReference>
<feature type="domain" description="B12-binding" evidence="1">
    <location>
        <begin position="133"/>
        <end position="261"/>
    </location>
</feature>
<dbReference type="InterPro" id="IPR036724">
    <property type="entry name" value="Cobalamin-bd_sf"/>
</dbReference>
<dbReference type="Gene3D" id="3.40.50.280">
    <property type="entry name" value="Cobalamin-binding domain"/>
    <property type="match status" value="1"/>
</dbReference>
<protein>
    <submittedName>
        <fullName evidence="2">Cobalamin B12-binding domain-containing protein</fullName>
    </submittedName>
</protein>
<dbReference type="Pfam" id="PF02310">
    <property type="entry name" value="B12-binding"/>
    <property type="match status" value="1"/>
</dbReference>
<dbReference type="GO" id="GO:0031419">
    <property type="term" value="F:cobalamin binding"/>
    <property type="evidence" value="ECO:0007669"/>
    <property type="project" value="InterPro"/>
</dbReference>
<dbReference type="GO" id="GO:0046872">
    <property type="term" value="F:metal ion binding"/>
    <property type="evidence" value="ECO:0007669"/>
    <property type="project" value="InterPro"/>
</dbReference>
<reference evidence="2 3" key="1">
    <citation type="submission" date="2020-02" db="EMBL/GenBank/DDBJ databases">
        <title>Rhodobacter translucens sp. nov., a novel bacterium isolated from activated sludge.</title>
        <authorList>
            <person name="Liu J."/>
        </authorList>
    </citation>
    <scope>NUCLEOTIDE SEQUENCE [LARGE SCALE GENOMIC DNA]</scope>
    <source>
        <strain evidence="2 3">HX-7-19</strain>
    </source>
</reference>
<dbReference type="EMBL" id="JAALFE010000011">
    <property type="protein sequence ID" value="NGQ91659.1"/>
    <property type="molecule type" value="Genomic_DNA"/>
</dbReference>
<dbReference type="RefSeq" id="WP_165050439.1">
    <property type="nucleotide sequence ID" value="NZ_JAALFE010000011.1"/>
</dbReference>
<dbReference type="AlphaFoldDB" id="A0A6M1TNK8"/>
<proteinExistence type="predicted"/>